<reference evidence="3" key="1">
    <citation type="submission" date="2021-03" db="EMBL/GenBank/DDBJ databases">
        <title>novel species isolated from a fishpond in China.</title>
        <authorList>
            <person name="Lu H."/>
            <person name="Cai Z."/>
        </authorList>
    </citation>
    <scope>NUCLEOTIDE SEQUENCE</scope>
    <source>
        <strain evidence="3">JCM 30855</strain>
    </source>
</reference>
<gene>
    <name evidence="3" type="ORF">J0A66_03615</name>
</gene>
<evidence type="ECO:0000256" key="1">
    <source>
        <dbReference type="ARBA" id="ARBA00022842"/>
    </source>
</evidence>
<evidence type="ECO:0000313" key="3">
    <source>
        <dbReference type="EMBL" id="MBN7824309.1"/>
    </source>
</evidence>
<dbReference type="InterPro" id="IPR029044">
    <property type="entry name" value="Nucleotide-diphossugar_trans"/>
</dbReference>
<dbReference type="Proteomes" id="UP000664654">
    <property type="component" value="Unassembled WGS sequence"/>
</dbReference>
<name>A0A939IPS7_9ALTE</name>
<keyword evidence="1" id="KW-0460">Magnesium</keyword>
<evidence type="ECO:0000259" key="2">
    <source>
        <dbReference type="Pfam" id="PF12804"/>
    </source>
</evidence>
<keyword evidence="4" id="KW-1185">Reference proteome</keyword>
<dbReference type="GO" id="GO:0016779">
    <property type="term" value="F:nucleotidyltransferase activity"/>
    <property type="evidence" value="ECO:0007669"/>
    <property type="project" value="UniProtKB-ARBA"/>
</dbReference>
<dbReference type="SUPFAM" id="SSF53448">
    <property type="entry name" value="Nucleotide-diphospho-sugar transferases"/>
    <property type="match status" value="1"/>
</dbReference>
<dbReference type="RefSeq" id="WP_206572430.1">
    <property type="nucleotide sequence ID" value="NZ_JAFKCV010000002.1"/>
</dbReference>
<evidence type="ECO:0000313" key="4">
    <source>
        <dbReference type="Proteomes" id="UP000664654"/>
    </source>
</evidence>
<protein>
    <recommendedName>
        <fullName evidence="2">MobA-like NTP transferase domain-containing protein</fullName>
    </recommendedName>
</protein>
<organism evidence="3 4">
    <name type="scientific">Bowmanella dokdonensis</name>
    <dbReference type="NCBI Taxonomy" id="751969"/>
    <lineage>
        <taxon>Bacteria</taxon>
        <taxon>Pseudomonadati</taxon>
        <taxon>Pseudomonadota</taxon>
        <taxon>Gammaproteobacteria</taxon>
        <taxon>Alteromonadales</taxon>
        <taxon>Alteromonadaceae</taxon>
        <taxon>Bowmanella</taxon>
    </lineage>
</organism>
<sequence length="167" mass="18451">MKVVGVIMAQQCSSVWQNSEHWQRSITRAAACLAQCSPDGILINQNRFADGYVPDIYPGQGLLSAVHAAAYHRPEHHLLCISPDMPGLDGPLLRWLAATGKSARRSCHYQHHALPLFVHNSASMRQRLEQRLTSDEPVLTDNLALLDCVVIVAPEPDKLKRITDGPS</sequence>
<comment type="caution">
    <text evidence="3">The sequence shown here is derived from an EMBL/GenBank/DDBJ whole genome shotgun (WGS) entry which is preliminary data.</text>
</comment>
<dbReference type="AlphaFoldDB" id="A0A939IPS7"/>
<accession>A0A939IPS7</accession>
<proteinExistence type="predicted"/>
<dbReference type="Pfam" id="PF12804">
    <property type="entry name" value="NTP_transf_3"/>
    <property type="match status" value="1"/>
</dbReference>
<dbReference type="Gene3D" id="3.90.550.10">
    <property type="entry name" value="Spore Coat Polysaccharide Biosynthesis Protein SpsA, Chain A"/>
    <property type="match status" value="1"/>
</dbReference>
<dbReference type="EMBL" id="JAFKCV010000002">
    <property type="protein sequence ID" value="MBN7824309.1"/>
    <property type="molecule type" value="Genomic_DNA"/>
</dbReference>
<feature type="domain" description="MobA-like NTP transferase" evidence="2">
    <location>
        <begin position="26"/>
        <end position="131"/>
    </location>
</feature>
<dbReference type="InterPro" id="IPR025877">
    <property type="entry name" value="MobA-like_NTP_Trfase"/>
</dbReference>